<dbReference type="WBParaSite" id="ACRNAN_scaffold216.g19003.t1">
    <property type="protein sequence ID" value="ACRNAN_scaffold216.g19003.t1"/>
    <property type="gene ID" value="ACRNAN_scaffold216.g19003"/>
</dbReference>
<name>A0A914DC69_9BILA</name>
<accession>A0A914DC69</accession>
<evidence type="ECO:0000313" key="2">
    <source>
        <dbReference type="Proteomes" id="UP000887540"/>
    </source>
</evidence>
<dbReference type="AlphaFoldDB" id="A0A914DC69"/>
<feature type="region of interest" description="Disordered" evidence="1">
    <location>
        <begin position="1"/>
        <end position="42"/>
    </location>
</feature>
<reference evidence="3" key="1">
    <citation type="submission" date="2022-11" db="UniProtKB">
        <authorList>
            <consortium name="WormBaseParasite"/>
        </authorList>
    </citation>
    <scope>IDENTIFICATION</scope>
</reference>
<proteinExistence type="predicted"/>
<organism evidence="2 3">
    <name type="scientific">Acrobeloides nanus</name>
    <dbReference type="NCBI Taxonomy" id="290746"/>
    <lineage>
        <taxon>Eukaryota</taxon>
        <taxon>Metazoa</taxon>
        <taxon>Ecdysozoa</taxon>
        <taxon>Nematoda</taxon>
        <taxon>Chromadorea</taxon>
        <taxon>Rhabditida</taxon>
        <taxon>Tylenchina</taxon>
        <taxon>Cephalobomorpha</taxon>
        <taxon>Cephaloboidea</taxon>
        <taxon>Cephalobidae</taxon>
        <taxon>Acrobeloides</taxon>
    </lineage>
</organism>
<sequence>MEKMDSEEKKWEKIDSEEKMDSEESKWIQKSKMESEEKNGENGFRRAKWRKWIQKICSKGIQHQVTIKAFAEIR</sequence>
<evidence type="ECO:0000256" key="1">
    <source>
        <dbReference type="SAM" id="MobiDB-lite"/>
    </source>
</evidence>
<protein>
    <submittedName>
        <fullName evidence="3">Uncharacterized protein</fullName>
    </submittedName>
</protein>
<dbReference type="Proteomes" id="UP000887540">
    <property type="component" value="Unplaced"/>
</dbReference>
<evidence type="ECO:0000313" key="3">
    <source>
        <dbReference type="WBParaSite" id="ACRNAN_scaffold216.g19003.t1"/>
    </source>
</evidence>
<keyword evidence="2" id="KW-1185">Reference proteome</keyword>